<feature type="domain" description="NADPH-dependent FMN reductase-like" evidence="3">
    <location>
        <begin position="56"/>
        <end position="201"/>
    </location>
</feature>
<dbReference type="AlphaFoldDB" id="A0A1I1Z4V1"/>
<keyword evidence="2" id="KW-0288">FMN</keyword>
<dbReference type="RefSeq" id="WP_093912974.1">
    <property type="nucleotide sequence ID" value="NZ_FONL01000003.1"/>
</dbReference>
<dbReference type="Gene3D" id="3.40.50.360">
    <property type="match status" value="1"/>
</dbReference>
<proteinExistence type="predicted"/>
<dbReference type="STRING" id="1123323.SAMN05216245_103146"/>
<dbReference type="EMBL" id="FONL01000003">
    <property type="protein sequence ID" value="SFE26874.1"/>
    <property type="molecule type" value="Genomic_DNA"/>
</dbReference>
<organism evidence="4 5">
    <name type="scientific">Succiniclasticum ruminis DSM 9236</name>
    <dbReference type="NCBI Taxonomy" id="1123323"/>
    <lineage>
        <taxon>Bacteria</taxon>
        <taxon>Bacillati</taxon>
        <taxon>Bacillota</taxon>
        <taxon>Negativicutes</taxon>
        <taxon>Acidaminococcales</taxon>
        <taxon>Acidaminococcaceae</taxon>
        <taxon>Succiniclasticum</taxon>
    </lineage>
</organism>
<name>A0A1I1Z4V1_9FIRM</name>
<accession>A0A1I1Z4V1</accession>
<gene>
    <name evidence="4" type="ORF">SAMN05216245_103146</name>
</gene>
<keyword evidence="5" id="KW-1185">Reference proteome</keyword>
<evidence type="ECO:0000256" key="1">
    <source>
        <dbReference type="ARBA" id="ARBA00022630"/>
    </source>
</evidence>
<evidence type="ECO:0000313" key="5">
    <source>
        <dbReference type="Proteomes" id="UP000198896"/>
    </source>
</evidence>
<protein>
    <submittedName>
        <fullName evidence="4">NADPH-dependent FMN reductase</fullName>
    </submittedName>
</protein>
<dbReference type="PROSITE" id="PS51257">
    <property type="entry name" value="PROKAR_LIPOPROTEIN"/>
    <property type="match status" value="1"/>
</dbReference>
<dbReference type="Pfam" id="PF03358">
    <property type="entry name" value="FMN_red"/>
    <property type="match status" value="1"/>
</dbReference>
<dbReference type="Proteomes" id="UP000198896">
    <property type="component" value="Unassembled WGS sequence"/>
</dbReference>
<dbReference type="SUPFAM" id="SSF52218">
    <property type="entry name" value="Flavoproteins"/>
    <property type="match status" value="1"/>
</dbReference>
<dbReference type="PANTHER" id="PTHR43278:SF2">
    <property type="entry name" value="IRON-SULFUR FLAVOPROTEIN"/>
    <property type="match status" value="1"/>
</dbReference>
<dbReference type="InterPro" id="IPR006311">
    <property type="entry name" value="TAT_signal"/>
</dbReference>
<dbReference type="InterPro" id="IPR051796">
    <property type="entry name" value="ISF_SsuE-like"/>
</dbReference>
<reference evidence="4 5" key="1">
    <citation type="submission" date="2016-10" db="EMBL/GenBank/DDBJ databases">
        <authorList>
            <person name="de Groot N.N."/>
        </authorList>
    </citation>
    <scope>NUCLEOTIDE SEQUENCE [LARGE SCALE GENOMIC DNA]</scope>
    <source>
        <strain evidence="4 5">DSM 9236</strain>
    </source>
</reference>
<evidence type="ECO:0000313" key="4">
    <source>
        <dbReference type="EMBL" id="SFE26874.1"/>
    </source>
</evidence>
<dbReference type="PROSITE" id="PS51318">
    <property type="entry name" value="TAT"/>
    <property type="match status" value="1"/>
</dbReference>
<dbReference type="PANTHER" id="PTHR43278">
    <property type="entry name" value="NAD(P)H-DEPENDENT FMN-CONTAINING OXIDOREDUCTASE YWQN-RELATED"/>
    <property type="match status" value="1"/>
</dbReference>
<keyword evidence="1" id="KW-0285">Flavoprotein</keyword>
<evidence type="ECO:0000256" key="2">
    <source>
        <dbReference type="ARBA" id="ARBA00022643"/>
    </source>
</evidence>
<evidence type="ECO:0000259" key="3">
    <source>
        <dbReference type="Pfam" id="PF03358"/>
    </source>
</evidence>
<dbReference type="InterPro" id="IPR005025">
    <property type="entry name" value="FMN_Rdtase-like_dom"/>
</dbReference>
<sequence length="230" mass="24589">MDRREFLKVTGAGALTLFLSGCGINAVSGDKKAGAAPSAGGAEAKPGGVSNGKKLKIVVLCGSPHKAGTSALLADKFIEGAQAAGHEVFRFNAAFEDINPCRGCDACGMNGPCVIQDAISAKLIQKLVDCDMVALVTPLYYYGFSAQIKTVIDRFYSRTSAIHRKKSMLMATAWNSSDITFNALQEHYNTLVRYMEWQDVGRVLGYGCGSRSAIEGSEFPEQAFRIGKSL</sequence>
<dbReference type="OrthoDB" id="9805976at2"/>
<dbReference type="GO" id="GO:0016491">
    <property type="term" value="F:oxidoreductase activity"/>
    <property type="evidence" value="ECO:0007669"/>
    <property type="project" value="InterPro"/>
</dbReference>
<dbReference type="InterPro" id="IPR029039">
    <property type="entry name" value="Flavoprotein-like_sf"/>
</dbReference>